<feature type="chain" id="PRO_5045254060" evidence="1">
    <location>
        <begin position="25"/>
        <end position="212"/>
    </location>
</feature>
<keyword evidence="1" id="KW-0732">Signal</keyword>
<dbReference type="NCBIfam" id="NF041539">
    <property type="entry name" value="choice_anch_R"/>
    <property type="match status" value="1"/>
</dbReference>
<dbReference type="RefSeq" id="WP_320422868.1">
    <property type="nucleotide sequence ID" value="NZ_JAXCLA010000003.1"/>
</dbReference>
<gene>
    <name evidence="3" type="ORF">SNE35_10595</name>
</gene>
<evidence type="ECO:0000313" key="4">
    <source>
        <dbReference type="Proteomes" id="UP001285263"/>
    </source>
</evidence>
<feature type="signal peptide" evidence="1">
    <location>
        <begin position="1"/>
        <end position="24"/>
    </location>
</feature>
<dbReference type="Proteomes" id="UP001285263">
    <property type="component" value="Unassembled WGS sequence"/>
</dbReference>
<sequence length="212" mass="21186">MKNTLIHLATAALVAAFAAPAAQAATVFDNLGSAQAGADPVMSFGPLAISFNSGATGGLLTSVAALLKSDSADIVGNLSLTLMADQGMQPGTAIASLGTLSSAAISTADFASYSFGTLAPVKLAANTTYWIEISAASPVAVEWSWSTDQTALGVAGQASYSQEFGVLMNSDGGPYQASISVSAVPEPASYLLFAFGLAAVGLGAARRGKTVR</sequence>
<comment type="caution">
    <text evidence="3">The sequence shown here is derived from an EMBL/GenBank/DDBJ whole genome shotgun (WGS) entry which is preliminary data.</text>
</comment>
<name>A0ABU5DIB8_9BURK</name>
<protein>
    <submittedName>
        <fullName evidence="3">Choice-of-anchor R domain-containing protein</fullName>
    </submittedName>
</protein>
<evidence type="ECO:0000313" key="3">
    <source>
        <dbReference type="EMBL" id="MDY0744959.1"/>
    </source>
</evidence>
<evidence type="ECO:0000259" key="2">
    <source>
        <dbReference type="Pfam" id="PF07589"/>
    </source>
</evidence>
<dbReference type="Pfam" id="PF07589">
    <property type="entry name" value="PEP-CTERM"/>
    <property type="match status" value="1"/>
</dbReference>
<dbReference type="EMBL" id="JAXCLA010000003">
    <property type="protein sequence ID" value="MDY0744959.1"/>
    <property type="molecule type" value="Genomic_DNA"/>
</dbReference>
<dbReference type="InterPro" id="IPR013424">
    <property type="entry name" value="Ice-binding_C"/>
</dbReference>
<accession>A0ABU5DIB8</accession>
<dbReference type="NCBIfam" id="TIGR02595">
    <property type="entry name" value="PEP_CTERM"/>
    <property type="match status" value="1"/>
</dbReference>
<organism evidence="3 4">
    <name type="scientific">Roseateles agri</name>
    <dbReference type="NCBI Taxonomy" id="3098619"/>
    <lineage>
        <taxon>Bacteria</taxon>
        <taxon>Pseudomonadati</taxon>
        <taxon>Pseudomonadota</taxon>
        <taxon>Betaproteobacteria</taxon>
        <taxon>Burkholderiales</taxon>
        <taxon>Sphaerotilaceae</taxon>
        <taxon>Roseateles</taxon>
    </lineage>
</organism>
<feature type="domain" description="Ice-binding protein C-terminal" evidence="2">
    <location>
        <begin position="183"/>
        <end position="207"/>
    </location>
</feature>
<evidence type="ECO:0000256" key="1">
    <source>
        <dbReference type="SAM" id="SignalP"/>
    </source>
</evidence>
<proteinExistence type="predicted"/>
<reference evidence="3 4" key="1">
    <citation type="submission" date="2023-11" db="EMBL/GenBank/DDBJ databases">
        <title>Paucibacter sp. nov., isolated from fresh soil in Korea.</title>
        <authorList>
            <person name="Le N.T.T."/>
        </authorList>
    </citation>
    <scope>NUCLEOTIDE SEQUENCE [LARGE SCALE GENOMIC DNA]</scope>
    <source>
        <strain evidence="3 4">R3-3</strain>
    </source>
</reference>
<keyword evidence="4" id="KW-1185">Reference proteome</keyword>